<dbReference type="EMBL" id="JAEUBG010005248">
    <property type="protein sequence ID" value="KAH3676502.1"/>
    <property type="molecule type" value="Genomic_DNA"/>
</dbReference>
<gene>
    <name evidence="2" type="ORF">WICPIJ_009082</name>
</gene>
<keyword evidence="1" id="KW-0812">Transmembrane</keyword>
<evidence type="ECO:0000313" key="2">
    <source>
        <dbReference type="EMBL" id="KAH3676502.1"/>
    </source>
</evidence>
<organism evidence="2 3">
    <name type="scientific">Wickerhamomyces pijperi</name>
    <name type="common">Yeast</name>
    <name type="synonym">Pichia pijperi</name>
    <dbReference type="NCBI Taxonomy" id="599730"/>
    <lineage>
        <taxon>Eukaryota</taxon>
        <taxon>Fungi</taxon>
        <taxon>Dikarya</taxon>
        <taxon>Ascomycota</taxon>
        <taxon>Saccharomycotina</taxon>
        <taxon>Saccharomycetes</taxon>
        <taxon>Phaffomycetales</taxon>
        <taxon>Wickerhamomycetaceae</taxon>
        <taxon>Wickerhamomyces</taxon>
    </lineage>
</organism>
<feature type="transmembrane region" description="Helical" evidence="1">
    <location>
        <begin position="38"/>
        <end position="56"/>
    </location>
</feature>
<reference evidence="2" key="2">
    <citation type="submission" date="2021-01" db="EMBL/GenBank/DDBJ databases">
        <authorList>
            <person name="Schikora-Tamarit M.A."/>
        </authorList>
    </citation>
    <scope>NUCLEOTIDE SEQUENCE</scope>
    <source>
        <strain evidence="2">CBS2887</strain>
    </source>
</reference>
<evidence type="ECO:0000313" key="3">
    <source>
        <dbReference type="Proteomes" id="UP000774326"/>
    </source>
</evidence>
<accession>A0A9P8PQN2</accession>
<protein>
    <submittedName>
        <fullName evidence="2">Uncharacterized protein</fullName>
    </submittedName>
</protein>
<reference evidence="2" key="1">
    <citation type="journal article" date="2021" name="Open Biol.">
        <title>Shared evolutionary footprints suggest mitochondrial oxidative damage underlies multiple complex I losses in fungi.</title>
        <authorList>
            <person name="Schikora-Tamarit M.A."/>
            <person name="Marcet-Houben M."/>
            <person name="Nosek J."/>
            <person name="Gabaldon T."/>
        </authorList>
    </citation>
    <scope>NUCLEOTIDE SEQUENCE</scope>
    <source>
        <strain evidence="2">CBS2887</strain>
    </source>
</reference>
<keyword evidence="1" id="KW-0472">Membrane</keyword>
<proteinExistence type="predicted"/>
<evidence type="ECO:0000256" key="1">
    <source>
        <dbReference type="SAM" id="Phobius"/>
    </source>
</evidence>
<sequence length="139" mass="16052">MQAYPRQAGLPRPYNLQFKNPKQQYPIFKYLNTPMKRFMVYFLVLFTLGGLIYIGTSDSRLREEDRSHSIDNEKLELLKANKLTANLEGDMIDRDDKAEVDEKNIIRVNQELVDNNNEVRKPTASPKVLQPAAVISNLI</sequence>
<dbReference type="Proteomes" id="UP000774326">
    <property type="component" value="Unassembled WGS sequence"/>
</dbReference>
<dbReference type="OrthoDB" id="10561641at2759"/>
<comment type="caution">
    <text evidence="2">The sequence shown here is derived from an EMBL/GenBank/DDBJ whole genome shotgun (WGS) entry which is preliminary data.</text>
</comment>
<keyword evidence="3" id="KW-1185">Reference proteome</keyword>
<name>A0A9P8PQN2_WICPI</name>
<keyword evidence="1" id="KW-1133">Transmembrane helix</keyword>
<dbReference type="AlphaFoldDB" id="A0A9P8PQN2"/>